<proteinExistence type="predicted"/>
<reference evidence="1 2" key="1">
    <citation type="submission" date="2016-03" db="EMBL/GenBank/DDBJ databases">
        <title>Niastella vici sp. nov., isolated from farmland soil.</title>
        <authorList>
            <person name="Chen L."/>
            <person name="Wang D."/>
            <person name="Yang S."/>
            <person name="Wang G."/>
        </authorList>
    </citation>
    <scope>NUCLEOTIDE SEQUENCE [LARGE SCALE GENOMIC DNA]</scope>
    <source>
        <strain evidence="1 2">DJ57</strain>
    </source>
</reference>
<name>A0A1V9G940_9BACT</name>
<keyword evidence="2" id="KW-1185">Reference proteome</keyword>
<accession>A0A1V9G940</accession>
<dbReference type="EMBL" id="LVYD01000001">
    <property type="protein sequence ID" value="OQP67145.1"/>
    <property type="molecule type" value="Genomic_DNA"/>
</dbReference>
<gene>
    <name evidence="1" type="ORF">A3860_01940</name>
</gene>
<dbReference type="AlphaFoldDB" id="A0A1V9G940"/>
<protein>
    <submittedName>
        <fullName evidence="1">Uncharacterized protein</fullName>
    </submittedName>
</protein>
<evidence type="ECO:0000313" key="2">
    <source>
        <dbReference type="Proteomes" id="UP000192796"/>
    </source>
</evidence>
<dbReference type="OrthoDB" id="674463at2"/>
<sequence length="136" mass="14393">MKKIILVGLAFLLALTVTESCKKKKDGGNDRCGEQEIKVTTIPANGTVDPPAPGTTFPLIVNIETMPPSGASITVTAKQDGNSTAYFTETRANATTSNSFQITSTPAGVTCVVEVVVTSKTCNTNQWKGSYRYSAK</sequence>
<comment type="caution">
    <text evidence="1">The sequence shown here is derived from an EMBL/GenBank/DDBJ whole genome shotgun (WGS) entry which is preliminary data.</text>
</comment>
<dbReference type="Proteomes" id="UP000192796">
    <property type="component" value="Unassembled WGS sequence"/>
</dbReference>
<dbReference type="RefSeq" id="WP_081144839.1">
    <property type="nucleotide sequence ID" value="NZ_LVYD01000001.1"/>
</dbReference>
<evidence type="ECO:0000313" key="1">
    <source>
        <dbReference type="EMBL" id="OQP67145.1"/>
    </source>
</evidence>
<organism evidence="1 2">
    <name type="scientific">Niastella vici</name>
    <dbReference type="NCBI Taxonomy" id="1703345"/>
    <lineage>
        <taxon>Bacteria</taxon>
        <taxon>Pseudomonadati</taxon>
        <taxon>Bacteroidota</taxon>
        <taxon>Chitinophagia</taxon>
        <taxon>Chitinophagales</taxon>
        <taxon>Chitinophagaceae</taxon>
        <taxon>Niastella</taxon>
    </lineage>
</organism>